<dbReference type="RefSeq" id="WP_016184974.1">
    <property type="nucleotide sequence ID" value="NZ_ASWO01000001.1"/>
</dbReference>
<comment type="similarity">
    <text evidence="1">Belongs to the aldo/keto reductase family.</text>
</comment>
<dbReference type="Pfam" id="PF00248">
    <property type="entry name" value="Aldo_ket_red"/>
    <property type="match status" value="1"/>
</dbReference>
<gene>
    <name evidence="8" type="ORF">I573_00478</name>
</gene>
<dbReference type="AlphaFoldDB" id="S0P0V3"/>
<evidence type="ECO:0000256" key="4">
    <source>
        <dbReference type="PIRSR" id="PIRSR000097-1"/>
    </source>
</evidence>
<evidence type="ECO:0000256" key="6">
    <source>
        <dbReference type="PIRSR" id="PIRSR000097-3"/>
    </source>
</evidence>
<dbReference type="PIRSF" id="PIRSF000097">
    <property type="entry name" value="AKR"/>
    <property type="match status" value="1"/>
</dbReference>
<sequence length="279" mass="31689">MNELLEKQIVLSNGSKIASLGLGVFKIANEDTANIVFNGIKSGYRVIDTAQIYGNELGVGQGVKDACSQLSISREELFITSKVWNNHLGYQETIAAFEKTLTDLGLDYLDLYLLHWPGRQDFMPAWRALESLYKAGKVKAIGVSNFNRHHLELLLAQAAVKPVINQIELHPKLNQTELVTFCMQHDIVVQAWSPLMQGELLQQELISKLARDYKKSPAQIILKWHLQQDHLLVVKSNKVERMEENVALEFDITPKDMELITKLNENIRIGPDPDHFDFK</sequence>
<evidence type="ECO:0000256" key="2">
    <source>
        <dbReference type="ARBA" id="ARBA00022857"/>
    </source>
</evidence>
<dbReference type="PROSITE" id="PS00062">
    <property type="entry name" value="ALDOKETO_REDUCTASE_2"/>
    <property type="match status" value="1"/>
</dbReference>
<name>S0P0V3_9ENTE</name>
<dbReference type="InterPro" id="IPR020471">
    <property type="entry name" value="AKR"/>
</dbReference>
<dbReference type="PANTHER" id="PTHR43827:SF3">
    <property type="entry name" value="NADP-DEPENDENT OXIDOREDUCTASE DOMAIN-CONTAINING PROTEIN"/>
    <property type="match status" value="1"/>
</dbReference>
<dbReference type="Proteomes" id="UP000015961">
    <property type="component" value="Unassembled WGS sequence"/>
</dbReference>
<proteinExistence type="inferred from homology"/>
<dbReference type="PRINTS" id="PR00069">
    <property type="entry name" value="ALDKETRDTASE"/>
</dbReference>
<dbReference type="OrthoDB" id="9804790at2"/>
<dbReference type="FunFam" id="3.20.20.100:FF:000002">
    <property type="entry name" value="2,5-diketo-D-gluconic acid reductase A"/>
    <property type="match status" value="1"/>
</dbReference>
<dbReference type="Gene3D" id="3.20.20.100">
    <property type="entry name" value="NADP-dependent oxidoreductase domain"/>
    <property type="match status" value="1"/>
</dbReference>
<evidence type="ECO:0000259" key="7">
    <source>
        <dbReference type="Pfam" id="PF00248"/>
    </source>
</evidence>
<dbReference type="SUPFAM" id="SSF51430">
    <property type="entry name" value="NAD(P)-linked oxidoreductase"/>
    <property type="match status" value="1"/>
</dbReference>
<evidence type="ECO:0000256" key="3">
    <source>
        <dbReference type="ARBA" id="ARBA00023002"/>
    </source>
</evidence>
<organism evidence="8 9">
    <name type="scientific">Enterococcus sulfureus ATCC 49903</name>
    <dbReference type="NCBI Taxonomy" id="1140003"/>
    <lineage>
        <taxon>Bacteria</taxon>
        <taxon>Bacillati</taxon>
        <taxon>Bacillota</taxon>
        <taxon>Bacilli</taxon>
        <taxon>Lactobacillales</taxon>
        <taxon>Enterococcaceae</taxon>
        <taxon>Enterococcus</taxon>
    </lineage>
</organism>
<feature type="active site" description="Proton donor" evidence="4">
    <location>
        <position position="53"/>
    </location>
</feature>
<feature type="site" description="Lowers pKa of active site Tyr" evidence="6">
    <location>
        <position position="82"/>
    </location>
</feature>
<evidence type="ECO:0000256" key="5">
    <source>
        <dbReference type="PIRSR" id="PIRSR000097-2"/>
    </source>
</evidence>
<protein>
    <recommendedName>
        <fullName evidence="7">NADP-dependent oxidoreductase domain-containing protein</fullName>
    </recommendedName>
</protein>
<evidence type="ECO:0000313" key="9">
    <source>
        <dbReference type="Proteomes" id="UP000015961"/>
    </source>
</evidence>
<keyword evidence="9" id="KW-1185">Reference proteome</keyword>
<dbReference type="InterPro" id="IPR018170">
    <property type="entry name" value="Aldo/ket_reductase_CS"/>
</dbReference>
<dbReference type="GO" id="GO:0016616">
    <property type="term" value="F:oxidoreductase activity, acting on the CH-OH group of donors, NAD or NADP as acceptor"/>
    <property type="evidence" value="ECO:0007669"/>
    <property type="project" value="UniProtKB-ARBA"/>
</dbReference>
<dbReference type="PANTHER" id="PTHR43827">
    <property type="entry name" value="2,5-DIKETO-D-GLUCONIC ACID REDUCTASE"/>
    <property type="match status" value="1"/>
</dbReference>
<dbReference type="InterPro" id="IPR023210">
    <property type="entry name" value="NADP_OxRdtase_dom"/>
</dbReference>
<reference evidence="8 9" key="1">
    <citation type="submission" date="2013-03" db="EMBL/GenBank/DDBJ databases">
        <title>The Genome Sequence of Enterococcus sulfureus ATCC_49903 (PacBio/Illumina hybrid assembly).</title>
        <authorList>
            <consortium name="The Broad Institute Genomics Platform"/>
            <consortium name="The Broad Institute Genome Sequencing Center for Infectious Disease"/>
            <person name="Earl A."/>
            <person name="Russ C."/>
            <person name="Gilmore M."/>
            <person name="Surin D."/>
            <person name="Walker B."/>
            <person name="Young S."/>
            <person name="Zeng Q."/>
            <person name="Gargeya S."/>
            <person name="Fitzgerald M."/>
            <person name="Haas B."/>
            <person name="Abouelleil A."/>
            <person name="Allen A.W."/>
            <person name="Alvarado L."/>
            <person name="Arachchi H.M."/>
            <person name="Berlin A.M."/>
            <person name="Chapman S.B."/>
            <person name="Gainer-Dewar J."/>
            <person name="Goldberg J."/>
            <person name="Griggs A."/>
            <person name="Gujja S."/>
            <person name="Hansen M."/>
            <person name="Howarth C."/>
            <person name="Imamovic A."/>
            <person name="Ireland A."/>
            <person name="Larimer J."/>
            <person name="McCowan C."/>
            <person name="Murphy C."/>
            <person name="Pearson M."/>
            <person name="Poon T.W."/>
            <person name="Priest M."/>
            <person name="Roberts A."/>
            <person name="Saif S."/>
            <person name="Shea T."/>
            <person name="Sisk P."/>
            <person name="Sykes S."/>
            <person name="Wortman J."/>
            <person name="Nusbaum C."/>
            <person name="Birren B."/>
        </authorList>
    </citation>
    <scope>NUCLEOTIDE SEQUENCE [LARGE SCALE GENOMIC DNA]</scope>
    <source>
        <strain evidence="8 9">ATCC 49903</strain>
    </source>
</reference>
<dbReference type="PROSITE" id="PS00063">
    <property type="entry name" value="ALDOKETO_REDUCTASE_3"/>
    <property type="match status" value="1"/>
</dbReference>
<evidence type="ECO:0000256" key="1">
    <source>
        <dbReference type="ARBA" id="ARBA00007905"/>
    </source>
</evidence>
<feature type="domain" description="NADP-dependent oxidoreductase" evidence="7">
    <location>
        <begin position="26"/>
        <end position="265"/>
    </location>
</feature>
<evidence type="ECO:0000313" key="8">
    <source>
        <dbReference type="EMBL" id="EOT87422.1"/>
    </source>
</evidence>
<dbReference type="eggNOG" id="COG0656">
    <property type="taxonomic scope" value="Bacteria"/>
</dbReference>
<dbReference type="EMBL" id="ASWO01000001">
    <property type="protein sequence ID" value="EOT87422.1"/>
    <property type="molecule type" value="Genomic_DNA"/>
</dbReference>
<dbReference type="PATRIC" id="fig|1140003.3.peg.479"/>
<comment type="caution">
    <text evidence="8">The sequence shown here is derived from an EMBL/GenBank/DDBJ whole genome shotgun (WGS) entry which is preliminary data.</text>
</comment>
<keyword evidence="2" id="KW-0521">NADP</keyword>
<dbReference type="InterPro" id="IPR036812">
    <property type="entry name" value="NAD(P)_OxRdtase_dom_sf"/>
</dbReference>
<keyword evidence="3" id="KW-0560">Oxidoreductase</keyword>
<feature type="binding site" evidence="5">
    <location>
        <position position="115"/>
    </location>
    <ligand>
        <name>substrate</name>
    </ligand>
</feature>
<dbReference type="STRING" id="1140003.OMY_00483"/>
<accession>S0P0V3</accession>